<name>A0A932I2J0_UNCTE</name>
<gene>
    <name evidence="8" type="ORF">HYZ11_10610</name>
</gene>
<dbReference type="CDD" id="cd10550">
    <property type="entry name" value="DMSOR_beta_like"/>
    <property type="match status" value="1"/>
</dbReference>
<evidence type="ECO:0000256" key="1">
    <source>
        <dbReference type="ARBA" id="ARBA00022448"/>
    </source>
</evidence>
<dbReference type="GO" id="GO:0051539">
    <property type="term" value="F:4 iron, 4 sulfur cluster binding"/>
    <property type="evidence" value="ECO:0007669"/>
    <property type="project" value="UniProtKB-KW"/>
</dbReference>
<keyword evidence="2" id="KW-0004">4Fe-4S</keyword>
<dbReference type="Proteomes" id="UP000782312">
    <property type="component" value="Unassembled WGS sequence"/>
</dbReference>
<sequence>MRVLKIIPERCTGCMRCELACSYEQTGTFQPSKSVIRVSAFEGHTSYAPYTCPQCAEAWCLTACPVEAIVISPAGAKDVVDGICVGCKLCTIACPYGTVFYDPDTHKAFKCDLCGGAPACAQVCPTQAILYTEAETEDWLGPFAAERAALAGAR</sequence>
<dbReference type="AlphaFoldDB" id="A0A932I2J0"/>
<feature type="domain" description="4Fe-4S ferredoxin-type" evidence="7">
    <location>
        <begin position="43"/>
        <end position="74"/>
    </location>
</feature>
<dbReference type="SUPFAM" id="SSF54862">
    <property type="entry name" value="4Fe-4S ferredoxins"/>
    <property type="match status" value="1"/>
</dbReference>
<keyword evidence="4" id="KW-0249">Electron transport</keyword>
<evidence type="ECO:0000256" key="4">
    <source>
        <dbReference type="ARBA" id="ARBA00022982"/>
    </source>
</evidence>
<keyword evidence="6" id="KW-0411">Iron-sulfur</keyword>
<evidence type="ECO:0000256" key="5">
    <source>
        <dbReference type="ARBA" id="ARBA00023004"/>
    </source>
</evidence>
<dbReference type="InterPro" id="IPR017896">
    <property type="entry name" value="4Fe4S_Fe-S-bd"/>
</dbReference>
<comment type="caution">
    <text evidence="8">The sequence shown here is derived from an EMBL/GenBank/DDBJ whole genome shotgun (WGS) entry which is preliminary data.</text>
</comment>
<dbReference type="PANTHER" id="PTHR42859">
    <property type="entry name" value="OXIDOREDUCTASE"/>
    <property type="match status" value="1"/>
</dbReference>
<feature type="domain" description="4Fe-4S ferredoxin-type" evidence="7">
    <location>
        <begin position="75"/>
        <end position="104"/>
    </location>
</feature>
<dbReference type="Pfam" id="PF13247">
    <property type="entry name" value="Fer4_11"/>
    <property type="match status" value="1"/>
</dbReference>
<organism evidence="8 9">
    <name type="scientific">Tectimicrobiota bacterium</name>
    <dbReference type="NCBI Taxonomy" id="2528274"/>
    <lineage>
        <taxon>Bacteria</taxon>
        <taxon>Pseudomonadati</taxon>
        <taxon>Nitrospinota/Tectimicrobiota group</taxon>
        <taxon>Candidatus Tectimicrobiota</taxon>
    </lineage>
</organism>
<proteinExistence type="predicted"/>
<protein>
    <submittedName>
        <fullName evidence="8">4Fe-4S dicluster domain-containing protein</fullName>
    </submittedName>
</protein>
<feature type="domain" description="4Fe-4S ferredoxin-type" evidence="7">
    <location>
        <begin position="2"/>
        <end position="32"/>
    </location>
</feature>
<evidence type="ECO:0000256" key="2">
    <source>
        <dbReference type="ARBA" id="ARBA00022485"/>
    </source>
</evidence>
<dbReference type="PROSITE" id="PS51379">
    <property type="entry name" value="4FE4S_FER_2"/>
    <property type="match status" value="4"/>
</dbReference>
<dbReference type="Pfam" id="PF00037">
    <property type="entry name" value="Fer4"/>
    <property type="match status" value="1"/>
</dbReference>
<keyword evidence="5" id="KW-0408">Iron</keyword>
<evidence type="ECO:0000256" key="3">
    <source>
        <dbReference type="ARBA" id="ARBA00022723"/>
    </source>
</evidence>
<keyword evidence="1" id="KW-0813">Transport</keyword>
<evidence type="ECO:0000313" key="8">
    <source>
        <dbReference type="EMBL" id="MBI3128044.1"/>
    </source>
</evidence>
<evidence type="ECO:0000313" key="9">
    <source>
        <dbReference type="Proteomes" id="UP000782312"/>
    </source>
</evidence>
<dbReference type="EMBL" id="JACPUR010000023">
    <property type="protein sequence ID" value="MBI3128044.1"/>
    <property type="molecule type" value="Genomic_DNA"/>
</dbReference>
<dbReference type="InterPro" id="IPR050294">
    <property type="entry name" value="RnfB_subfamily"/>
</dbReference>
<evidence type="ECO:0000256" key="6">
    <source>
        <dbReference type="ARBA" id="ARBA00023014"/>
    </source>
</evidence>
<feature type="domain" description="4Fe-4S ferredoxin-type" evidence="7">
    <location>
        <begin position="105"/>
        <end position="134"/>
    </location>
</feature>
<dbReference type="Gene3D" id="3.30.70.20">
    <property type="match status" value="2"/>
</dbReference>
<evidence type="ECO:0000259" key="7">
    <source>
        <dbReference type="PROSITE" id="PS51379"/>
    </source>
</evidence>
<dbReference type="GO" id="GO:0046872">
    <property type="term" value="F:metal ion binding"/>
    <property type="evidence" value="ECO:0007669"/>
    <property type="project" value="UniProtKB-KW"/>
</dbReference>
<reference evidence="8" key="1">
    <citation type="submission" date="2020-07" db="EMBL/GenBank/DDBJ databases">
        <title>Huge and variable diversity of episymbiotic CPR bacteria and DPANN archaea in groundwater ecosystems.</title>
        <authorList>
            <person name="He C.Y."/>
            <person name="Keren R."/>
            <person name="Whittaker M."/>
            <person name="Farag I.F."/>
            <person name="Doudna J."/>
            <person name="Cate J.H.D."/>
            <person name="Banfield J.F."/>
        </authorList>
    </citation>
    <scope>NUCLEOTIDE SEQUENCE</scope>
    <source>
        <strain evidence="8">NC_groundwater_763_Ag_S-0.2um_68_21</strain>
    </source>
</reference>
<accession>A0A932I2J0</accession>
<dbReference type="PANTHER" id="PTHR42859:SF10">
    <property type="entry name" value="DIMETHYLSULFOXIDE REDUCTASE CHAIN B"/>
    <property type="match status" value="1"/>
</dbReference>
<keyword evidence="3" id="KW-0479">Metal-binding</keyword>